<evidence type="ECO:0000256" key="5">
    <source>
        <dbReference type="SAM" id="Phobius"/>
    </source>
</evidence>
<evidence type="ECO:0000313" key="8">
    <source>
        <dbReference type="Proteomes" id="UP001500742"/>
    </source>
</evidence>
<dbReference type="Proteomes" id="UP001500742">
    <property type="component" value="Unassembled WGS sequence"/>
</dbReference>
<feature type="transmembrane region" description="Helical" evidence="5">
    <location>
        <begin position="15"/>
        <end position="34"/>
    </location>
</feature>
<dbReference type="InterPro" id="IPR007016">
    <property type="entry name" value="O-antigen_ligase-rel_domated"/>
</dbReference>
<sequence length="419" mass="47202">MAFFINYVSEFLPEAVPIGTLLDAITYLLILGFFIKQKSENDYSYFKNPISTLIIIWLAYNIIQVANPSASSVLAWIYTVRTVGFIMLMYFVFVYHIRSVDFIKFLLKLWLALDLIAGISAFQQENFGFLPFEKKWLFSDPLRVGLLFINGHMRKFGTFSDPVTFSYNMVIGSLLCIGLIMGNITTRKKVILGCLAAFFLYVMLYSGTRAAYVLLPASLVILAVLNFNTKVLAFTIAAGLMLAFLIVVPTSNPSIKRFQTAFSPSDDPSYNVRVENQKRIKPFILSHPLGGGLGSVGIWGRRFSPNSMLAKFPPDSGFVRVAVEMGWIGLILFCTLLFVVLKNGINFFFRIKDPDLRNYCMTMILVIFAFNIGNFPQQAIVQYPSNILFYLSIAIIVACMRLDLQKQNNLTDSTNVGNV</sequence>
<evidence type="ECO:0000256" key="3">
    <source>
        <dbReference type="ARBA" id="ARBA00022989"/>
    </source>
</evidence>
<reference evidence="8" key="1">
    <citation type="journal article" date="2019" name="Int. J. Syst. Evol. Microbiol.">
        <title>The Global Catalogue of Microorganisms (GCM) 10K type strain sequencing project: providing services to taxonomists for standard genome sequencing and annotation.</title>
        <authorList>
            <consortium name="The Broad Institute Genomics Platform"/>
            <consortium name="The Broad Institute Genome Sequencing Center for Infectious Disease"/>
            <person name="Wu L."/>
            <person name="Ma J."/>
        </authorList>
    </citation>
    <scope>NUCLEOTIDE SEQUENCE [LARGE SCALE GENOMIC DNA]</scope>
    <source>
        <strain evidence="8">JCM 16601</strain>
    </source>
</reference>
<feature type="transmembrane region" description="Helical" evidence="5">
    <location>
        <begin position="46"/>
        <end position="63"/>
    </location>
</feature>
<evidence type="ECO:0000259" key="6">
    <source>
        <dbReference type="Pfam" id="PF04932"/>
    </source>
</evidence>
<keyword evidence="8" id="KW-1185">Reference proteome</keyword>
<keyword evidence="2 5" id="KW-0812">Transmembrane</keyword>
<dbReference type="PANTHER" id="PTHR37422:SF13">
    <property type="entry name" value="LIPOPOLYSACCHARIDE BIOSYNTHESIS PROTEIN PA4999-RELATED"/>
    <property type="match status" value="1"/>
</dbReference>
<protein>
    <recommendedName>
        <fullName evidence="6">O-antigen ligase-related domain-containing protein</fullName>
    </recommendedName>
</protein>
<proteinExistence type="predicted"/>
<accession>A0ABP7QT57</accession>
<comment type="subcellular location">
    <subcellularLocation>
        <location evidence="1">Membrane</location>
        <topology evidence="1">Multi-pass membrane protein</topology>
    </subcellularLocation>
</comment>
<dbReference type="InterPro" id="IPR051533">
    <property type="entry name" value="WaaL-like"/>
</dbReference>
<feature type="transmembrane region" description="Helical" evidence="5">
    <location>
        <begin position="387"/>
        <end position="404"/>
    </location>
</feature>
<evidence type="ECO:0000256" key="2">
    <source>
        <dbReference type="ARBA" id="ARBA00022692"/>
    </source>
</evidence>
<feature type="domain" description="O-antigen ligase-related" evidence="6">
    <location>
        <begin position="195"/>
        <end position="334"/>
    </location>
</feature>
<feature type="transmembrane region" description="Helical" evidence="5">
    <location>
        <begin position="198"/>
        <end position="225"/>
    </location>
</feature>
<evidence type="ECO:0000256" key="1">
    <source>
        <dbReference type="ARBA" id="ARBA00004141"/>
    </source>
</evidence>
<keyword evidence="4 5" id="KW-0472">Membrane</keyword>
<name>A0ABP7QT57_9SPHI</name>
<gene>
    <name evidence="7" type="ORF">GCM10022210_45510</name>
</gene>
<comment type="caution">
    <text evidence="7">The sequence shown here is derived from an EMBL/GenBank/DDBJ whole genome shotgun (WGS) entry which is preliminary data.</text>
</comment>
<dbReference type="Pfam" id="PF04932">
    <property type="entry name" value="Wzy_C"/>
    <property type="match status" value="1"/>
</dbReference>
<feature type="transmembrane region" description="Helical" evidence="5">
    <location>
        <begin position="231"/>
        <end position="248"/>
    </location>
</feature>
<feature type="transmembrane region" description="Helical" evidence="5">
    <location>
        <begin position="105"/>
        <end position="122"/>
    </location>
</feature>
<feature type="transmembrane region" description="Helical" evidence="5">
    <location>
        <begin position="283"/>
        <end position="301"/>
    </location>
</feature>
<feature type="transmembrane region" description="Helical" evidence="5">
    <location>
        <begin position="321"/>
        <end position="344"/>
    </location>
</feature>
<feature type="transmembrane region" description="Helical" evidence="5">
    <location>
        <begin position="165"/>
        <end position="186"/>
    </location>
</feature>
<evidence type="ECO:0000313" key="7">
    <source>
        <dbReference type="EMBL" id="GAA3987740.1"/>
    </source>
</evidence>
<dbReference type="EMBL" id="BAAAZC010000029">
    <property type="protein sequence ID" value="GAA3987740.1"/>
    <property type="molecule type" value="Genomic_DNA"/>
</dbReference>
<feature type="transmembrane region" description="Helical" evidence="5">
    <location>
        <begin position="356"/>
        <end position="375"/>
    </location>
</feature>
<organism evidence="7 8">
    <name type="scientific">Mucilaginibacter dorajii</name>
    <dbReference type="NCBI Taxonomy" id="692994"/>
    <lineage>
        <taxon>Bacteria</taxon>
        <taxon>Pseudomonadati</taxon>
        <taxon>Bacteroidota</taxon>
        <taxon>Sphingobacteriia</taxon>
        <taxon>Sphingobacteriales</taxon>
        <taxon>Sphingobacteriaceae</taxon>
        <taxon>Mucilaginibacter</taxon>
    </lineage>
</organism>
<evidence type="ECO:0000256" key="4">
    <source>
        <dbReference type="ARBA" id="ARBA00023136"/>
    </source>
</evidence>
<dbReference type="PANTHER" id="PTHR37422">
    <property type="entry name" value="TEICHURONIC ACID BIOSYNTHESIS PROTEIN TUAE"/>
    <property type="match status" value="1"/>
</dbReference>
<feature type="transmembrane region" description="Helical" evidence="5">
    <location>
        <begin position="75"/>
        <end position="93"/>
    </location>
</feature>
<keyword evidence="3 5" id="KW-1133">Transmembrane helix</keyword>